<reference evidence="1" key="1">
    <citation type="journal article" date="2015" name="Nature">
        <title>Complex archaea that bridge the gap between prokaryotes and eukaryotes.</title>
        <authorList>
            <person name="Spang A."/>
            <person name="Saw J.H."/>
            <person name="Jorgensen S.L."/>
            <person name="Zaremba-Niedzwiedzka K."/>
            <person name="Martijn J."/>
            <person name="Lind A.E."/>
            <person name="van Eijk R."/>
            <person name="Schleper C."/>
            <person name="Guy L."/>
            <person name="Ettema T.J."/>
        </authorList>
    </citation>
    <scope>NUCLEOTIDE SEQUENCE</scope>
</reference>
<accession>A0A0F9B595</accession>
<organism evidence="1">
    <name type="scientific">marine sediment metagenome</name>
    <dbReference type="NCBI Taxonomy" id="412755"/>
    <lineage>
        <taxon>unclassified sequences</taxon>
        <taxon>metagenomes</taxon>
        <taxon>ecological metagenomes</taxon>
    </lineage>
</organism>
<dbReference type="AlphaFoldDB" id="A0A0F9B595"/>
<evidence type="ECO:0000313" key="1">
    <source>
        <dbReference type="EMBL" id="KKL08982.1"/>
    </source>
</evidence>
<dbReference type="EMBL" id="LAZR01042665">
    <property type="protein sequence ID" value="KKL08982.1"/>
    <property type="molecule type" value="Genomic_DNA"/>
</dbReference>
<gene>
    <name evidence="1" type="ORF">LCGC14_2570430</name>
</gene>
<name>A0A0F9B595_9ZZZZ</name>
<sequence>MNVYTNVHDLTQVRRALQQVSAGLDTLTKATAAISATVDSIEELLNSGGKRQVFTSLDGVQGWRNFGRLNGPWTVGESTVGGGDWVG</sequence>
<proteinExistence type="predicted"/>
<protein>
    <submittedName>
        <fullName evidence="1">Uncharacterized protein</fullName>
    </submittedName>
</protein>
<comment type="caution">
    <text evidence="1">The sequence shown here is derived from an EMBL/GenBank/DDBJ whole genome shotgun (WGS) entry which is preliminary data.</text>
</comment>